<dbReference type="GO" id="GO:0051601">
    <property type="term" value="P:exocyst localization"/>
    <property type="evidence" value="ECO:0007669"/>
    <property type="project" value="TreeGrafter"/>
</dbReference>
<dbReference type="GO" id="GO:0000145">
    <property type="term" value="C:exocyst"/>
    <property type="evidence" value="ECO:0007669"/>
    <property type="project" value="InterPro"/>
</dbReference>
<dbReference type="RefSeq" id="XP_042592379.1">
    <property type="nucleotide sequence ID" value="XM_042736445.1"/>
</dbReference>
<dbReference type="PANTHER" id="PTHR21292:SF12">
    <property type="entry name" value="EXOCYST COMPLEX COMPONENT 3-LIKE PROTEIN"/>
    <property type="match status" value="1"/>
</dbReference>
<evidence type="ECO:0000256" key="1">
    <source>
        <dbReference type="SAM" id="MobiDB-lite"/>
    </source>
</evidence>
<dbReference type="InterPro" id="IPR010326">
    <property type="entry name" value="EXOC3/Sec6"/>
</dbReference>
<evidence type="ECO:0000313" key="2">
    <source>
        <dbReference type="RefSeq" id="XP_042592379.1"/>
    </source>
</evidence>
<dbReference type="KEGG" id="ccar:109104281"/>
<dbReference type="GO" id="GO:0006887">
    <property type="term" value="P:exocytosis"/>
    <property type="evidence" value="ECO:0007669"/>
    <property type="project" value="InterPro"/>
</dbReference>
<gene>
    <name evidence="2" type="primary">LOC109104281</name>
</gene>
<dbReference type="PANTHER" id="PTHR21292">
    <property type="entry name" value="EXOCYST COMPLEX COMPONENT SEC6-RELATED"/>
    <property type="match status" value="1"/>
</dbReference>
<dbReference type="OrthoDB" id="8806573at2759"/>
<name>A0A9Q9WZE3_CYPCA</name>
<dbReference type="Pfam" id="PF06046">
    <property type="entry name" value="Sec6"/>
    <property type="match status" value="1"/>
</dbReference>
<dbReference type="Proteomes" id="UP001155660">
    <property type="component" value="Chromosome B13"/>
</dbReference>
<accession>A0A9Q9WZE3</accession>
<feature type="compositionally biased region" description="Basic and acidic residues" evidence="1">
    <location>
        <begin position="15"/>
        <end position="35"/>
    </location>
</feature>
<organism evidence="2">
    <name type="scientific">Cyprinus carpio</name>
    <name type="common">Common carp</name>
    <dbReference type="NCBI Taxonomy" id="7962"/>
    <lineage>
        <taxon>Eukaryota</taxon>
        <taxon>Metazoa</taxon>
        <taxon>Chordata</taxon>
        <taxon>Craniata</taxon>
        <taxon>Vertebrata</taxon>
        <taxon>Euteleostomi</taxon>
        <taxon>Actinopterygii</taxon>
        <taxon>Neopterygii</taxon>
        <taxon>Teleostei</taxon>
        <taxon>Ostariophysi</taxon>
        <taxon>Cypriniformes</taxon>
        <taxon>Cyprinidae</taxon>
        <taxon>Cyprininae</taxon>
        <taxon>Cyprinus</taxon>
    </lineage>
</organism>
<protein>
    <submittedName>
        <fullName evidence="2">Uncharacterized protein LOC109104281</fullName>
    </submittedName>
</protein>
<dbReference type="AlphaFoldDB" id="A0A9Q9WZE3"/>
<dbReference type="GeneID" id="109104281"/>
<reference evidence="2" key="1">
    <citation type="submission" date="2025-08" db="UniProtKB">
        <authorList>
            <consortium name="RefSeq"/>
        </authorList>
    </citation>
    <scope>IDENTIFICATION</scope>
    <source>
        <tissue evidence="2">Muscle</tissue>
    </source>
</reference>
<sequence length="545" mass="62904">MFNFKNLKFRRKKKSASDKDEQYRLVKGMPTHDTETTDAGEQESTVDSGMPSCSGVEVSGETGLNILRTILSEQLNPAAMPKNFSQEWRHRYLEEIDQFVENNFPKLPAEGPQISQLEQIKDFQKRTQSTIYDEVLRLTPALKEAGLLDHLMDCYSRHLFTNLDLLLNRDLSVKEIFCLLLWGKHLFFSPDPKLTLYDPLLLTGVFAKAKQKLLQVLKNDISMYLQNILRYDEEHGHKEESMDEETFIRVHLDVIQVLNNAILDAQKVGLTLMHAIQILCSEELHAFVQKYADAENERLNKLKFTEKNSLSLFRIINTCMQLRCYATQMTPDDNNSDHESSTICMLQKLEDKASSIVQKILKCLAQAKLESYFKKRNGHIDILMEAIQKQCASLPETASEIKTVIVKIAYDSVSKVYLDCLMKTNFRNLEQRWGNAEEKIKEDVQYFQETFSELNVSANQQNQLLQRMSEVLNCSDVEALKITCCYLFRDFPQESEQYVPGLLHWKGVLSERQVREVLDVSQELGLYPSDTYITCCPMKGLFCCK</sequence>
<feature type="region of interest" description="Disordered" evidence="1">
    <location>
        <begin position="1"/>
        <end position="52"/>
    </location>
</feature>
<dbReference type="GO" id="GO:0000149">
    <property type="term" value="F:SNARE binding"/>
    <property type="evidence" value="ECO:0007669"/>
    <property type="project" value="TreeGrafter"/>
</dbReference>
<proteinExistence type="predicted"/>